<name>A0ABN7UMG8_GIGMA</name>
<dbReference type="Proteomes" id="UP000789901">
    <property type="component" value="Unassembled WGS sequence"/>
</dbReference>
<keyword evidence="1" id="KW-0175">Coiled coil</keyword>
<keyword evidence="2" id="KW-1133">Transmembrane helix</keyword>
<dbReference type="EMBL" id="CAJVQB010004342">
    <property type="protein sequence ID" value="CAG8633183.1"/>
    <property type="molecule type" value="Genomic_DNA"/>
</dbReference>
<accession>A0ABN7UMG8</accession>
<keyword evidence="4" id="KW-1185">Reference proteome</keyword>
<proteinExistence type="predicted"/>
<evidence type="ECO:0000313" key="3">
    <source>
        <dbReference type="EMBL" id="CAG8633183.1"/>
    </source>
</evidence>
<organism evidence="3 4">
    <name type="scientific">Gigaspora margarita</name>
    <dbReference type="NCBI Taxonomy" id="4874"/>
    <lineage>
        <taxon>Eukaryota</taxon>
        <taxon>Fungi</taxon>
        <taxon>Fungi incertae sedis</taxon>
        <taxon>Mucoromycota</taxon>
        <taxon>Glomeromycotina</taxon>
        <taxon>Glomeromycetes</taxon>
        <taxon>Diversisporales</taxon>
        <taxon>Gigasporaceae</taxon>
        <taxon>Gigaspora</taxon>
    </lineage>
</organism>
<gene>
    <name evidence="3" type="ORF">GMARGA_LOCUS8444</name>
</gene>
<sequence length="108" mass="12740">MSLTKGLFHEEKLKLQQNNEKIIKENLVLSEEKKELEIIQEHLLQKIEKITKKNEALLDEIEHLKATTFRINIFFMKIIIPAISYFFALIGFIIFININSVRIQCVII</sequence>
<evidence type="ECO:0000313" key="4">
    <source>
        <dbReference type="Proteomes" id="UP000789901"/>
    </source>
</evidence>
<evidence type="ECO:0000256" key="2">
    <source>
        <dbReference type="SAM" id="Phobius"/>
    </source>
</evidence>
<keyword evidence="2" id="KW-0472">Membrane</keyword>
<feature type="coiled-coil region" evidence="1">
    <location>
        <begin position="33"/>
        <end position="67"/>
    </location>
</feature>
<keyword evidence="2" id="KW-0812">Transmembrane</keyword>
<feature type="transmembrane region" description="Helical" evidence="2">
    <location>
        <begin position="74"/>
        <end position="96"/>
    </location>
</feature>
<comment type="caution">
    <text evidence="3">The sequence shown here is derived from an EMBL/GenBank/DDBJ whole genome shotgun (WGS) entry which is preliminary data.</text>
</comment>
<reference evidence="3 4" key="1">
    <citation type="submission" date="2021-06" db="EMBL/GenBank/DDBJ databases">
        <authorList>
            <person name="Kallberg Y."/>
            <person name="Tangrot J."/>
            <person name="Rosling A."/>
        </authorList>
    </citation>
    <scope>NUCLEOTIDE SEQUENCE [LARGE SCALE GENOMIC DNA]</scope>
    <source>
        <strain evidence="3 4">120-4 pot B 10/14</strain>
    </source>
</reference>
<evidence type="ECO:0000256" key="1">
    <source>
        <dbReference type="SAM" id="Coils"/>
    </source>
</evidence>
<protein>
    <submittedName>
        <fullName evidence="3">22396_t:CDS:1</fullName>
    </submittedName>
</protein>